<dbReference type="EMBL" id="GGEC01086510">
    <property type="protein sequence ID" value="MBX66994.1"/>
    <property type="molecule type" value="Transcribed_RNA"/>
</dbReference>
<reference evidence="1" key="1">
    <citation type="submission" date="2018-02" db="EMBL/GenBank/DDBJ databases">
        <title>Rhizophora mucronata_Transcriptome.</title>
        <authorList>
            <person name="Meera S.P."/>
            <person name="Sreeshan A."/>
            <person name="Augustine A."/>
        </authorList>
    </citation>
    <scope>NUCLEOTIDE SEQUENCE</scope>
    <source>
        <tissue evidence="1">Leaf</tissue>
    </source>
</reference>
<protein>
    <submittedName>
        <fullName evidence="1">Uncharacterized protein</fullName>
    </submittedName>
</protein>
<accession>A0A2P2QJA1</accession>
<name>A0A2P2QJA1_RHIMU</name>
<evidence type="ECO:0000313" key="1">
    <source>
        <dbReference type="EMBL" id="MBX66994.1"/>
    </source>
</evidence>
<dbReference type="AlphaFoldDB" id="A0A2P2QJA1"/>
<sequence>MLQRVKMCLSNYASKYVLDWSKQINCQWFELTDQRNPSNIIRPTQAN</sequence>
<organism evidence="1">
    <name type="scientific">Rhizophora mucronata</name>
    <name type="common">Asiatic mangrove</name>
    <dbReference type="NCBI Taxonomy" id="61149"/>
    <lineage>
        <taxon>Eukaryota</taxon>
        <taxon>Viridiplantae</taxon>
        <taxon>Streptophyta</taxon>
        <taxon>Embryophyta</taxon>
        <taxon>Tracheophyta</taxon>
        <taxon>Spermatophyta</taxon>
        <taxon>Magnoliopsida</taxon>
        <taxon>eudicotyledons</taxon>
        <taxon>Gunneridae</taxon>
        <taxon>Pentapetalae</taxon>
        <taxon>rosids</taxon>
        <taxon>fabids</taxon>
        <taxon>Malpighiales</taxon>
        <taxon>Rhizophoraceae</taxon>
        <taxon>Rhizophora</taxon>
    </lineage>
</organism>
<proteinExistence type="predicted"/>